<evidence type="ECO:0000313" key="1">
    <source>
        <dbReference type="EMBL" id="KAJ5338240.1"/>
    </source>
</evidence>
<reference evidence="2" key="2">
    <citation type="journal article" date="2023" name="IMA Fungus">
        <title>Comparative genomic study of the Penicillium genus elucidates a diverse pangenome and 15 lateral gene transfer events.</title>
        <authorList>
            <person name="Petersen C."/>
            <person name="Sorensen T."/>
            <person name="Nielsen M.R."/>
            <person name="Sondergaard T.E."/>
            <person name="Sorensen J.L."/>
            <person name="Fitzpatrick D.A."/>
            <person name="Frisvad J.C."/>
            <person name="Nielsen K.L."/>
        </authorList>
    </citation>
    <scope>NUCLEOTIDE SEQUENCE</scope>
    <source>
        <strain evidence="1">IBT 35673</strain>
        <strain evidence="2">IBT 35675</strain>
    </source>
</reference>
<comment type="caution">
    <text evidence="2">The sequence shown here is derived from an EMBL/GenBank/DDBJ whole genome shotgun (WGS) entry which is preliminary data.</text>
</comment>
<gene>
    <name evidence="1" type="ORF">N7452_004968</name>
    <name evidence="2" type="ORF">N7541_010225</name>
</gene>
<evidence type="ECO:0000313" key="3">
    <source>
        <dbReference type="Proteomes" id="UP001148299"/>
    </source>
</evidence>
<proteinExistence type="predicted"/>
<dbReference type="Proteomes" id="UP001147695">
    <property type="component" value="Unassembled WGS sequence"/>
</dbReference>
<organism evidence="2 3">
    <name type="scientific">Penicillium brevicompactum</name>
    <dbReference type="NCBI Taxonomy" id="5074"/>
    <lineage>
        <taxon>Eukaryota</taxon>
        <taxon>Fungi</taxon>
        <taxon>Dikarya</taxon>
        <taxon>Ascomycota</taxon>
        <taxon>Pezizomycotina</taxon>
        <taxon>Eurotiomycetes</taxon>
        <taxon>Eurotiomycetidae</taxon>
        <taxon>Eurotiales</taxon>
        <taxon>Aspergillaceae</taxon>
        <taxon>Penicillium</taxon>
    </lineage>
</organism>
<reference evidence="2" key="1">
    <citation type="submission" date="2022-12" db="EMBL/GenBank/DDBJ databases">
        <authorList>
            <person name="Petersen C."/>
        </authorList>
    </citation>
    <scope>NUCLEOTIDE SEQUENCE</scope>
    <source>
        <strain evidence="1">IBT 35673</strain>
        <strain evidence="2">IBT 35675</strain>
    </source>
</reference>
<evidence type="ECO:0000313" key="2">
    <source>
        <dbReference type="EMBL" id="KAJ5341101.1"/>
    </source>
</evidence>
<accession>A0A9W9QN23</accession>
<protein>
    <submittedName>
        <fullName evidence="2">Uncharacterized protein</fullName>
    </submittedName>
</protein>
<dbReference type="EMBL" id="JAPZBR010000008">
    <property type="protein sequence ID" value="KAJ5341101.1"/>
    <property type="molecule type" value="Genomic_DNA"/>
</dbReference>
<dbReference type="Proteomes" id="UP001148299">
    <property type="component" value="Unassembled WGS sequence"/>
</dbReference>
<dbReference type="AlphaFoldDB" id="A0A9W9QN23"/>
<name>A0A9W9QN23_PENBR</name>
<keyword evidence="3" id="KW-1185">Reference proteome</keyword>
<dbReference type="EMBL" id="JAPZBQ010000003">
    <property type="protein sequence ID" value="KAJ5338240.1"/>
    <property type="molecule type" value="Genomic_DNA"/>
</dbReference>
<sequence>MIELEIDCSFPIHTAPDRGPAKLFPDDLARHLTVSQYQTQHHYAKGLAMVLWLCQPATES</sequence>